<dbReference type="FunFam" id="3.40.50.300:FF:000016">
    <property type="entry name" value="Oligopeptide ABC transporter ATP-binding component"/>
    <property type="match status" value="1"/>
</dbReference>
<keyword evidence="8" id="KW-0472">Membrane</keyword>
<dbReference type="InterPro" id="IPR013563">
    <property type="entry name" value="Oligopep_ABC_C"/>
</dbReference>
<evidence type="ECO:0000256" key="3">
    <source>
        <dbReference type="ARBA" id="ARBA00022448"/>
    </source>
</evidence>
<keyword evidence="5" id="KW-0547">Nucleotide-binding</keyword>
<feature type="domain" description="ABC transporter" evidence="10">
    <location>
        <begin position="307"/>
        <end position="555"/>
    </location>
</feature>
<gene>
    <name evidence="11" type="ORF">GFB56_06415</name>
</gene>
<dbReference type="InterPro" id="IPR003593">
    <property type="entry name" value="AAA+_ATPase"/>
</dbReference>
<organism evidence="11 12">
    <name type="scientific">Ensifer canadensis</name>
    <dbReference type="NCBI Taxonomy" id="555315"/>
    <lineage>
        <taxon>Bacteria</taxon>
        <taxon>Pseudomonadati</taxon>
        <taxon>Pseudomonadota</taxon>
        <taxon>Alphaproteobacteria</taxon>
        <taxon>Hyphomicrobiales</taxon>
        <taxon>Rhizobiaceae</taxon>
        <taxon>Sinorhizobium/Ensifer group</taxon>
        <taxon>Ensifer</taxon>
    </lineage>
</organism>
<dbReference type="CDD" id="cd03257">
    <property type="entry name" value="ABC_NikE_OppD_transporters"/>
    <property type="match status" value="2"/>
</dbReference>
<dbReference type="SUPFAM" id="SSF52540">
    <property type="entry name" value="P-loop containing nucleoside triphosphate hydrolases"/>
    <property type="match status" value="2"/>
</dbReference>
<keyword evidence="12" id="KW-1185">Reference proteome</keyword>
<dbReference type="PANTHER" id="PTHR43297:SF7">
    <property type="entry name" value="D,D-DIPEPTIDE TRANSPORT ATP-BINDING PROTEIN DDPD-RELATED"/>
    <property type="match status" value="1"/>
</dbReference>
<dbReference type="GO" id="GO:0005524">
    <property type="term" value="F:ATP binding"/>
    <property type="evidence" value="ECO:0007669"/>
    <property type="project" value="UniProtKB-KW"/>
</dbReference>
<dbReference type="AlphaFoldDB" id="A0AAW4FIW2"/>
<evidence type="ECO:0000256" key="8">
    <source>
        <dbReference type="ARBA" id="ARBA00023136"/>
    </source>
</evidence>
<dbReference type="InterPro" id="IPR017871">
    <property type="entry name" value="ABC_transporter-like_CS"/>
</dbReference>
<comment type="subcellular location">
    <subcellularLocation>
        <location evidence="1">Cell inner membrane</location>
        <topology evidence="1">Peripheral membrane protein</topology>
    </subcellularLocation>
</comment>
<evidence type="ECO:0000256" key="1">
    <source>
        <dbReference type="ARBA" id="ARBA00004417"/>
    </source>
</evidence>
<sequence length="579" mass="62048">MTETTLPVLDIRNLCVEYPLANGSTLKAVKNTDLMIRPGEIHALVGESGAGKTTVGNALMGLLQAPGRIASGSIVIAGKQIDLRTGRTEGIVPGRDVGAIFQDPMTSLNPLFTVESQLCEGMLTHLKLSSKEAKARALELMKAVGIPEPERRLNSYPHQLSGGQRQRVVIATALACNPQLIVADEPTTALDVSVQAQILKLIRDLADERGVGILLVTHNMGVVAEIADRVTIMQNGAVVESGPTREVLTAPKAPYARTLIAAVPPIETRLERLPVPSEETQVSLDARATVRRKSAKSEAGSRDDVVLSVRDLAVEYGSRSLIPGRKASVFKAVKGVSFDVRRGEIFGLVGESGCGKTTVANSIAGLVTQSSGTIDFQGTALGARREKSVRQSLQMVFQDPYSALNPRLRINSAIAEPILFYKLASNAQEARQDATTLLEAVGLPADAGARFSHAFSGGQRQRIAIARALGPRPSLLICDEPTSALDVSVQAQLLNLLKDLRDLAGLSMLFISHDLAVIRQMCDRVAVMKSGQIVELADTETLFTAPQHEYTRELLRLAPSLERILGANSPRPGRGWQNG</sequence>
<dbReference type="GO" id="GO:0016887">
    <property type="term" value="F:ATP hydrolysis activity"/>
    <property type="evidence" value="ECO:0007669"/>
    <property type="project" value="InterPro"/>
</dbReference>
<dbReference type="NCBIfam" id="NF007739">
    <property type="entry name" value="PRK10419.1"/>
    <property type="match status" value="2"/>
</dbReference>
<dbReference type="Pfam" id="PF00005">
    <property type="entry name" value="ABC_tran"/>
    <property type="match status" value="2"/>
</dbReference>
<evidence type="ECO:0000256" key="4">
    <source>
        <dbReference type="ARBA" id="ARBA00022475"/>
    </source>
</evidence>
<evidence type="ECO:0000256" key="2">
    <source>
        <dbReference type="ARBA" id="ARBA00005417"/>
    </source>
</evidence>
<comment type="similarity">
    <text evidence="2">Belongs to the ABC transporter superfamily.</text>
</comment>
<dbReference type="InterPro" id="IPR003439">
    <property type="entry name" value="ABC_transporter-like_ATP-bd"/>
</dbReference>
<evidence type="ECO:0000256" key="7">
    <source>
        <dbReference type="ARBA" id="ARBA00022970"/>
    </source>
</evidence>
<dbReference type="PANTHER" id="PTHR43297">
    <property type="entry name" value="OLIGOPEPTIDE TRANSPORT ATP-BINDING PROTEIN APPD"/>
    <property type="match status" value="1"/>
</dbReference>
<dbReference type="EMBL" id="WXFA01000003">
    <property type="protein sequence ID" value="MBM3090445.1"/>
    <property type="molecule type" value="Genomic_DNA"/>
</dbReference>
<keyword evidence="4" id="KW-1003">Cell membrane</keyword>
<dbReference type="RefSeq" id="WP_203527498.1">
    <property type="nucleotide sequence ID" value="NZ_CP083374.1"/>
</dbReference>
<dbReference type="InterPro" id="IPR027417">
    <property type="entry name" value="P-loop_NTPase"/>
</dbReference>
<accession>A0AAW4FIW2</accession>
<dbReference type="GO" id="GO:0015833">
    <property type="term" value="P:peptide transport"/>
    <property type="evidence" value="ECO:0007669"/>
    <property type="project" value="InterPro"/>
</dbReference>
<comment type="function">
    <text evidence="9">Probably part of a binding-protein-dependent transport system y4tOPQRS for a peptide. Probably responsible for energy coupling to the transport system.</text>
</comment>
<evidence type="ECO:0000256" key="6">
    <source>
        <dbReference type="ARBA" id="ARBA00022840"/>
    </source>
</evidence>
<protein>
    <submittedName>
        <fullName evidence="11">Dipeptide ABC transporter ATP-binding protein</fullName>
    </submittedName>
</protein>
<dbReference type="PROSITE" id="PS00211">
    <property type="entry name" value="ABC_TRANSPORTER_1"/>
    <property type="match status" value="2"/>
</dbReference>
<keyword evidence="3" id="KW-0813">Transport</keyword>
<feature type="domain" description="ABC transporter" evidence="10">
    <location>
        <begin position="9"/>
        <end position="260"/>
    </location>
</feature>
<evidence type="ECO:0000259" key="10">
    <source>
        <dbReference type="PROSITE" id="PS50893"/>
    </source>
</evidence>
<comment type="caution">
    <text evidence="11">The sequence shown here is derived from an EMBL/GenBank/DDBJ whole genome shotgun (WGS) entry which is preliminary data.</text>
</comment>
<dbReference type="Pfam" id="PF08352">
    <property type="entry name" value="oligo_HPY"/>
    <property type="match status" value="2"/>
</dbReference>
<evidence type="ECO:0000256" key="5">
    <source>
        <dbReference type="ARBA" id="ARBA00022741"/>
    </source>
</evidence>
<dbReference type="GO" id="GO:0006865">
    <property type="term" value="P:amino acid transport"/>
    <property type="evidence" value="ECO:0007669"/>
    <property type="project" value="UniProtKB-KW"/>
</dbReference>
<evidence type="ECO:0000256" key="9">
    <source>
        <dbReference type="ARBA" id="ARBA00053953"/>
    </source>
</evidence>
<dbReference type="Proteomes" id="UP000744980">
    <property type="component" value="Unassembled WGS sequence"/>
</dbReference>
<reference evidence="11 12" key="1">
    <citation type="submission" date="2020-01" db="EMBL/GenBank/DDBJ databases">
        <title>Draft genome assembly of Ensifer adhaerens T173.</title>
        <authorList>
            <person name="Craig J.E."/>
            <person name="Stinchcombe J.R."/>
        </authorList>
    </citation>
    <scope>NUCLEOTIDE SEQUENCE [LARGE SCALE GENOMIC DNA]</scope>
    <source>
        <strain evidence="11 12">T173</strain>
    </source>
</reference>
<proteinExistence type="inferred from homology"/>
<dbReference type="PROSITE" id="PS50893">
    <property type="entry name" value="ABC_TRANSPORTER_2"/>
    <property type="match status" value="2"/>
</dbReference>
<dbReference type="GO" id="GO:0005886">
    <property type="term" value="C:plasma membrane"/>
    <property type="evidence" value="ECO:0007669"/>
    <property type="project" value="UniProtKB-SubCell"/>
</dbReference>
<dbReference type="InterPro" id="IPR050388">
    <property type="entry name" value="ABC_Ni/Peptide_Import"/>
</dbReference>
<dbReference type="GO" id="GO:0055085">
    <property type="term" value="P:transmembrane transport"/>
    <property type="evidence" value="ECO:0007669"/>
    <property type="project" value="UniProtKB-ARBA"/>
</dbReference>
<keyword evidence="7" id="KW-0029">Amino-acid transport</keyword>
<name>A0AAW4FIW2_9HYPH</name>
<evidence type="ECO:0000313" key="12">
    <source>
        <dbReference type="Proteomes" id="UP000744980"/>
    </source>
</evidence>
<dbReference type="SMART" id="SM00382">
    <property type="entry name" value="AAA"/>
    <property type="match status" value="2"/>
</dbReference>
<evidence type="ECO:0000313" key="11">
    <source>
        <dbReference type="EMBL" id="MBM3090445.1"/>
    </source>
</evidence>
<dbReference type="NCBIfam" id="NF008453">
    <property type="entry name" value="PRK11308.1"/>
    <property type="match status" value="2"/>
</dbReference>
<keyword evidence="6 11" id="KW-0067">ATP-binding</keyword>
<dbReference type="Gene3D" id="3.40.50.300">
    <property type="entry name" value="P-loop containing nucleotide triphosphate hydrolases"/>
    <property type="match status" value="2"/>
</dbReference>